<name>A0ABN7XML8_GIGMA</name>
<dbReference type="Proteomes" id="UP000789901">
    <property type="component" value="Unassembled WGS sequence"/>
</dbReference>
<reference evidence="1 2" key="1">
    <citation type="submission" date="2021-06" db="EMBL/GenBank/DDBJ databases">
        <authorList>
            <person name="Kallberg Y."/>
            <person name="Tangrot J."/>
            <person name="Rosling A."/>
        </authorList>
    </citation>
    <scope>NUCLEOTIDE SEQUENCE [LARGE SCALE GENOMIC DNA]</scope>
    <source>
        <strain evidence="1 2">120-4 pot B 10/14</strain>
    </source>
</reference>
<feature type="non-terminal residue" evidence="1">
    <location>
        <position position="48"/>
    </location>
</feature>
<evidence type="ECO:0000313" key="1">
    <source>
        <dbReference type="EMBL" id="CAG8856548.1"/>
    </source>
</evidence>
<gene>
    <name evidence="1" type="ORF">GMARGA_LOCUS45369</name>
</gene>
<dbReference type="EMBL" id="CAJVQB010161197">
    <property type="protein sequence ID" value="CAG8856548.1"/>
    <property type="molecule type" value="Genomic_DNA"/>
</dbReference>
<sequence>SKTIYLSKFTFDELIKYITKKKDITFTLYGYCLDNSCTTPSLLNNFDK</sequence>
<keyword evidence="2" id="KW-1185">Reference proteome</keyword>
<proteinExistence type="predicted"/>
<protein>
    <submittedName>
        <fullName evidence="1">2751_t:CDS:1</fullName>
    </submittedName>
</protein>
<feature type="non-terminal residue" evidence="1">
    <location>
        <position position="1"/>
    </location>
</feature>
<evidence type="ECO:0000313" key="2">
    <source>
        <dbReference type="Proteomes" id="UP000789901"/>
    </source>
</evidence>
<organism evidence="1 2">
    <name type="scientific">Gigaspora margarita</name>
    <dbReference type="NCBI Taxonomy" id="4874"/>
    <lineage>
        <taxon>Eukaryota</taxon>
        <taxon>Fungi</taxon>
        <taxon>Fungi incertae sedis</taxon>
        <taxon>Mucoromycota</taxon>
        <taxon>Glomeromycotina</taxon>
        <taxon>Glomeromycetes</taxon>
        <taxon>Diversisporales</taxon>
        <taxon>Gigasporaceae</taxon>
        <taxon>Gigaspora</taxon>
    </lineage>
</organism>
<comment type="caution">
    <text evidence="1">The sequence shown here is derived from an EMBL/GenBank/DDBJ whole genome shotgun (WGS) entry which is preliminary data.</text>
</comment>
<accession>A0ABN7XML8</accession>